<keyword evidence="1" id="KW-0812">Transmembrane</keyword>
<dbReference type="PIRSF" id="PIRSF003203">
    <property type="entry name" value="AzlD"/>
    <property type="match status" value="1"/>
</dbReference>
<dbReference type="RefSeq" id="WP_075736246.1">
    <property type="nucleotide sequence ID" value="NZ_CP009249.1"/>
</dbReference>
<name>A0A1L7D5X8_9CORY</name>
<feature type="transmembrane region" description="Helical" evidence="1">
    <location>
        <begin position="67"/>
        <end position="84"/>
    </location>
</feature>
<keyword evidence="1" id="KW-1133">Transmembrane helix</keyword>
<evidence type="ECO:0000256" key="1">
    <source>
        <dbReference type="SAM" id="Phobius"/>
    </source>
</evidence>
<feature type="transmembrane region" description="Helical" evidence="1">
    <location>
        <begin position="91"/>
        <end position="109"/>
    </location>
</feature>
<proteinExistence type="predicted"/>
<evidence type="ECO:0000313" key="2">
    <source>
        <dbReference type="EMBL" id="APT93544.1"/>
    </source>
</evidence>
<keyword evidence="3" id="KW-1185">Reference proteome</keyword>
<sequence>MPDAVTLGQVASVLIPVAVVTLALRALPFSFIGLFKNNQFIALLGMTMPVGVMTVLVAYALSGQLHSFTDLAAVVLGVAATVAIHLWKRDATVSIICGTVVYMVLVNAIF</sequence>
<dbReference type="Proteomes" id="UP000185491">
    <property type="component" value="Chromosome"/>
</dbReference>
<protein>
    <submittedName>
        <fullName evidence="2">Branched-chain amino acid ABC transporter permease</fullName>
    </submittedName>
</protein>
<dbReference type="EMBL" id="CP009249">
    <property type="protein sequence ID" value="APT93544.1"/>
    <property type="molecule type" value="Genomic_DNA"/>
</dbReference>
<dbReference type="OrthoDB" id="5324916at2"/>
<accession>A0A1L7D5X8</accession>
<dbReference type="KEGG" id="cpho:CPHO_12305"/>
<dbReference type="AlphaFoldDB" id="A0A1L7D5X8"/>
<feature type="transmembrane region" description="Helical" evidence="1">
    <location>
        <begin position="40"/>
        <end position="61"/>
    </location>
</feature>
<evidence type="ECO:0000313" key="3">
    <source>
        <dbReference type="Proteomes" id="UP000185491"/>
    </source>
</evidence>
<keyword evidence="1" id="KW-0472">Membrane</keyword>
<feature type="transmembrane region" description="Helical" evidence="1">
    <location>
        <begin position="6"/>
        <end position="28"/>
    </location>
</feature>
<reference evidence="2 3" key="1">
    <citation type="submission" date="2014-08" db="EMBL/GenBank/DDBJ databases">
        <title>Complete genome sequence of Corynebacterium phocae M408/89/1(T)(=DSM 44612(T)), isolated from the common seal (Phoca vitulina).</title>
        <authorList>
            <person name="Ruckert C."/>
            <person name="Albersmeier A."/>
            <person name="Winkler A."/>
            <person name="Kalinowski J."/>
        </authorList>
    </citation>
    <scope>NUCLEOTIDE SEQUENCE [LARGE SCALE GENOMIC DNA]</scope>
    <source>
        <strain evidence="2 3">M408/89/1</strain>
    </source>
</reference>
<dbReference type="Pfam" id="PF05437">
    <property type="entry name" value="AzlD"/>
    <property type="match status" value="1"/>
</dbReference>
<dbReference type="STRING" id="161895.CPHO_12305"/>
<dbReference type="InterPro" id="IPR008407">
    <property type="entry name" value="Brnchd-chn_aa_trnsp_AzlD"/>
</dbReference>
<gene>
    <name evidence="2" type="ORF">CPHO_12305</name>
</gene>
<organism evidence="2 3">
    <name type="scientific">Corynebacterium phocae</name>
    <dbReference type="NCBI Taxonomy" id="161895"/>
    <lineage>
        <taxon>Bacteria</taxon>
        <taxon>Bacillati</taxon>
        <taxon>Actinomycetota</taxon>
        <taxon>Actinomycetes</taxon>
        <taxon>Mycobacteriales</taxon>
        <taxon>Corynebacteriaceae</taxon>
        <taxon>Corynebacterium</taxon>
    </lineage>
</organism>